<keyword evidence="2" id="KW-1185">Reference proteome</keyword>
<dbReference type="AlphaFoldDB" id="A0A6I9P1Q6"/>
<evidence type="ECO:0000313" key="3">
    <source>
        <dbReference type="RefSeq" id="XP_010780968.1"/>
    </source>
</evidence>
<protein>
    <submittedName>
        <fullName evidence="3">Rho guanine nucleotide exchange factor 1 isoform X3</fullName>
    </submittedName>
</protein>
<proteinExistence type="predicted"/>
<gene>
    <name evidence="3" type="primary">LOC104955342</name>
</gene>
<evidence type="ECO:0000313" key="2">
    <source>
        <dbReference type="Proteomes" id="UP000504611"/>
    </source>
</evidence>
<organism evidence="2 3">
    <name type="scientific">Notothenia coriiceps</name>
    <name type="common">black rockcod</name>
    <dbReference type="NCBI Taxonomy" id="8208"/>
    <lineage>
        <taxon>Eukaryota</taxon>
        <taxon>Metazoa</taxon>
        <taxon>Chordata</taxon>
        <taxon>Craniata</taxon>
        <taxon>Vertebrata</taxon>
        <taxon>Euteleostomi</taxon>
        <taxon>Actinopterygii</taxon>
        <taxon>Neopterygii</taxon>
        <taxon>Teleostei</taxon>
        <taxon>Neoteleostei</taxon>
        <taxon>Acanthomorphata</taxon>
        <taxon>Eupercaria</taxon>
        <taxon>Perciformes</taxon>
        <taxon>Notothenioidei</taxon>
        <taxon>Nototheniidae</taxon>
        <taxon>Notothenia</taxon>
    </lineage>
</organism>
<name>A0A6I9P1Q6_9TELE</name>
<feature type="compositionally biased region" description="Polar residues" evidence="1">
    <location>
        <begin position="99"/>
        <end position="120"/>
    </location>
</feature>
<dbReference type="OrthoDB" id="2272012at2759"/>
<evidence type="ECO:0000256" key="1">
    <source>
        <dbReference type="SAM" id="MobiDB-lite"/>
    </source>
</evidence>
<sequence length="194" mass="20567">MLLKKNRPTIVMDEEKCQSIFSAVAYYMKHLGVKTRAVDSKKSRGGFFRSKLVKNKRDESSKAKPRGVFPGIPSWIAGNTEKEKVNPERKGLGPGRGSVTDSAMPSAPSRKSVSTGSPSSLPGLEVNDGSGNNVSIINNPESSHGDGLSSNRLEPPCQSEGGDVSPVGLGGGLIVGEPLSPMDTSTEDNVEKER</sequence>
<dbReference type="RefSeq" id="XP_010780968.1">
    <property type="nucleotide sequence ID" value="XM_010782666.1"/>
</dbReference>
<feature type="compositionally biased region" description="Basic and acidic residues" evidence="1">
    <location>
        <begin position="80"/>
        <end position="91"/>
    </location>
</feature>
<dbReference type="GeneID" id="104955342"/>
<feature type="compositionally biased region" description="Polar residues" evidence="1">
    <location>
        <begin position="129"/>
        <end position="152"/>
    </location>
</feature>
<reference evidence="3" key="1">
    <citation type="submission" date="2025-08" db="UniProtKB">
        <authorList>
            <consortium name="RefSeq"/>
        </authorList>
    </citation>
    <scope>IDENTIFICATION</scope>
    <source>
        <tissue evidence="3">Muscle</tissue>
    </source>
</reference>
<accession>A0A6I9P1Q6</accession>
<feature type="region of interest" description="Disordered" evidence="1">
    <location>
        <begin position="49"/>
        <end position="194"/>
    </location>
</feature>
<dbReference type="Proteomes" id="UP000504611">
    <property type="component" value="Unplaced"/>
</dbReference>